<feature type="transmembrane region" description="Helical" evidence="2">
    <location>
        <begin position="203"/>
        <end position="224"/>
    </location>
</feature>
<keyword evidence="2" id="KW-0812">Transmembrane</keyword>
<accession>A0A1W0WR24</accession>
<keyword evidence="2" id="KW-1133">Transmembrane helix</keyword>
<sequence>MKSSAFGSGGQGRRRAYRSFVSTAPSVFAGTENVAEAVLAHNDDSLVDRSAKRNVSSMATTADNVTGINAVHNISVFGMIPMRNLSSNANATHKSIAASKVPVNGAKSHAATNHTGNGTKWTGQNSSLPIVNLNRTANPTSGTPVSVITPEFLNNLNNNINLMRLMNDPRVGPAPAPVPPQIIKYTTEYRNDYGSEGISRTTIITIIAVVIILIAIAVRVIRLLTSGQDPNKIMVHPYPVAFAPSNSGPSSHPTMSVIYTISAVHTTPPGSDEPPTYEEVVKIVPAKPTLSSIPLPGPTVTGS</sequence>
<evidence type="ECO:0000256" key="2">
    <source>
        <dbReference type="SAM" id="Phobius"/>
    </source>
</evidence>
<feature type="compositionally biased region" description="Polar residues" evidence="1">
    <location>
        <begin position="110"/>
        <end position="124"/>
    </location>
</feature>
<comment type="caution">
    <text evidence="3">The sequence shown here is derived from an EMBL/GenBank/DDBJ whole genome shotgun (WGS) entry which is preliminary data.</text>
</comment>
<dbReference type="Proteomes" id="UP000192578">
    <property type="component" value="Unassembled WGS sequence"/>
</dbReference>
<feature type="region of interest" description="Disordered" evidence="1">
    <location>
        <begin position="103"/>
        <end position="124"/>
    </location>
</feature>
<evidence type="ECO:0000313" key="3">
    <source>
        <dbReference type="EMBL" id="OQV17654.1"/>
    </source>
</evidence>
<protein>
    <submittedName>
        <fullName evidence="3">Uncharacterized protein</fullName>
    </submittedName>
</protein>
<proteinExistence type="predicted"/>
<organism evidence="3 4">
    <name type="scientific">Hypsibius exemplaris</name>
    <name type="common">Freshwater tardigrade</name>
    <dbReference type="NCBI Taxonomy" id="2072580"/>
    <lineage>
        <taxon>Eukaryota</taxon>
        <taxon>Metazoa</taxon>
        <taxon>Ecdysozoa</taxon>
        <taxon>Tardigrada</taxon>
        <taxon>Eutardigrada</taxon>
        <taxon>Parachela</taxon>
        <taxon>Hypsibioidea</taxon>
        <taxon>Hypsibiidae</taxon>
        <taxon>Hypsibius</taxon>
    </lineage>
</organism>
<evidence type="ECO:0000313" key="4">
    <source>
        <dbReference type="Proteomes" id="UP000192578"/>
    </source>
</evidence>
<gene>
    <name evidence="3" type="ORF">BV898_08278</name>
</gene>
<reference evidence="4" key="1">
    <citation type="submission" date="2017-01" db="EMBL/GenBank/DDBJ databases">
        <title>Comparative genomics of anhydrobiosis in the tardigrade Hypsibius dujardini.</title>
        <authorList>
            <person name="Yoshida Y."/>
            <person name="Koutsovoulos G."/>
            <person name="Laetsch D."/>
            <person name="Stevens L."/>
            <person name="Kumar S."/>
            <person name="Horikawa D."/>
            <person name="Ishino K."/>
            <person name="Komine S."/>
            <person name="Tomita M."/>
            <person name="Blaxter M."/>
            <person name="Arakawa K."/>
        </authorList>
    </citation>
    <scope>NUCLEOTIDE SEQUENCE [LARGE SCALE GENOMIC DNA]</scope>
    <source>
        <strain evidence="4">Z151</strain>
    </source>
</reference>
<dbReference type="AlphaFoldDB" id="A0A1W0WR24"/>
<dbReference type="EMBL" id="MTYJ01000058">
    <property type="protein sequence ID" value="OQV17654.1"/>
    <property type="molecule type" value="Genomic_DNA"/>
</dbReference>
<evidence type="ECO:0000256" key="1">
    <source>
        <dbReference type="SAM" id="MobiDB-lite"/>
    </source>
</evidence>
<keyword evidence="2" id="KW-0472">Membrane</keyword>
<keyword evidence="4" id="KW-1185">Reference proteome</keyword>
<name>A0A1W0WR24_HYPEX</name>